<dbReference type="CDD" id="cd00118">
    <property type="entry name" value="LysM"/>
    <property type="match status" value="1"/>
</dbReference>
<dbReference type="InterPro" id="IPR011055">
    <property type="entry name" value="Dup_hybrid_motif"/>
</dbReference>
<dbReference type="InterPro" id="IPR050570">
    <property type="entry name" value="Cell_wall_metabolism_enzyme"/>
</dbReference>
<evidence type="ECO:0000313" key="3">
    <source>
        <dbReference type="EMBL" id="WNG52527.1"/>
    </source>
</evidence>
<organism evidence="3 4">
    <name type="scientific">Archangium minus</name>
    <dbReference type="NCBI Taxonomy" id="83450"/>
    <lineage>
        <taxon>Bacteria</taxon>
        <taxon>Pseudomonadati</taxon>
        <taxon>Myxococcota</taxon>
        <taxon>Myxococcia</taxon>
        <taxon>Myxococcales</taxon>
        <taxon>Cystobacterineae</taxon>
        <taxon>Archangiaceae</taxon>
        <taxon>Archangium</taxon>
    </lineage>
</organism>
<protein>
    <submittedName>
        <fullName evidence="3">M23 family metallopeptidase</fullName>
    </submittedName>
</protein>
<dbReference type="EMBL" id="CP043494">
    <property type="protein sequence ID" value="WNG52527.1"/>
    <property type="molecule type" value="Genomic_DNA"/>
</dbReference>
<sequence>MLLALLGATGCAVGPTSAATRPSSASVVSEPPPPVILGELREPHPEFELVSVRHTVAPGETVYRISRNYGITVQELSEANGIDDPRTLVVGQELIIPGFERRVPVATESSPTPVAEKPRPTPDVKSPPSRTSAPARAPVIVSAPSRQTPRPASQRAPSRPEPETKGMLDWPLRGVLYARFGKKGREPHDGIDLAVPVGTPVKTAQEGEVLYAGEQRGYGLIVIVRHSDRLITLYAHNRDLRVRTGQKVRRGQVVATVGESGKTSGPQLHFEVRVDGKPVDPLDYLGPLPSS</sequence>
<proteinExistence type="predicted"/>
<feature type="region of interest" description="Disordered" evidence="1">
    <location>
        <begin position="105"/>
        <end position="167"/>
    </location>
</feature>
<dbReference type="Pfam" id="PF01551">
    <property type="entry name" value="Peptidase_M23"/>
    <property type="match status" value="1"/>
</dbReference>
<feature type="compositionally biased region" description="Low complexity" evidence="1">
    <location>
        <begin position="126"/>
        <end position="138"/>
    </location>
</feature>
<dbReference type="CDD" id="cd12797">
    <property type="entry name" value="M23_peptidase"/>
    <property type="match status" value="1"/>
</dbReference>
<accession>A0ABY9XAT9</accession>
<dbReference type="InterPro" id="IPR018392">
    <property type="entry name" value="LysM"/>
</dbReference>
<dbReference type="Proteomes" id="UP001611383">
    <property type="component" value="Chromosome"/>
</dbReference>
<dbReference type="Gene3D" id="3.10.350.10">
    <property type="entry name" value="LysM domain"/>
    <property type="match status" value="1"/>
</dbReference>
<reference evidence="3 4" key="1">
    <citation type="submission" date="2019-08" db="EMBL/GenBank/DDBJ databases">
        <title>Archangium and Cystobacter genomes.</title>
        <authorList>
            <person name="Chen I.-C.K."/>
            <person name="Wielgoss S."/>
        </authorList>
    </citation>
    <scope>NUCLEOTIDE SEQUENCE [LARGE SCALE GENOMIC DNA]</scope>
    <source>
        <strain evidence="3 4">Cbm 6</strain>
    </source>
</reference>
<dbReference type="InterPro" id="IPR016047">
    <property type="entry name" value="M23ase_b-sheet_dom"/>
</dbReference>
<dbReference type="PANTHER" id="PTHR21666:SF270">
    <property type="entry name" value="MUREIN HYDROLASE ACTIVATOR ENVC"/>
    <property type="match status" value="1"/>
</dbReference>
<evidence type="ECO:0000259" key="2">
    <source>
        <dbReference type="SMART" id="SM00257"/>
    </source>
</evidence>
<dbReference type="InterPro" id="IPR036779">
    <property type="entry name" value="LysM_dom_sf"/>
</dbReference>
<dbReference type="PANTHER" id="PTHR21666">
    <property type="entry name" value="PEPTIDASE-RELATED"/>
    <property type="match status" value="1"/>
</dbReference>
<gene>
    <name evidence="3" type="ORF">F0U60_22335</name>
</gene>
<evidence type="ECO:0000256" key="1">
    <source>
        <dbReference type="SAM" id="MobiDB-lite"/>
    </source>
</evidence>
<dbReference type="SMART" id="SM00257">
    <property type="entry name" value="LysM"/>
    <property type="match status" value="1"/>
</dbReference>
<keyword evidence="4" id="KW-1185">Reference proteome</keyword>
<evidence type="ECO:0000313" key="4">
    <source>
        <dbReference type="Proteomes" id="UP001611383"/>
    </source>
</evidence>
<name>A0ABY9XAT9_9BACT</name>
<dbReference type="Pfam" id="PF01476">
    <property type="entry name" value="LysM"/>
    <property type="match status" value="1"/>
</dbReference>
<dbReference type="Gene3D" id="2.70.70.10">
    <property type="entry name" value="Glucose Permease (Domain IIA)"/>
    <property type="match status" value="1"/>
</dbReference>
<feature type="domain" description="LysM" evidence="2">
    <location>
        <begin position="53"/>
        <end position="97"/>
    </location>
</feature>
<dbReference type="SUPFAM" id="SSF51261">
    <property type="entry name" value="Duplicated hybrid motif"/>
    <property type="match status" value="1"/>
</dbReference>